<organism evidence="2 4">
    <name type="scientific">Niastella caeni</name>
    <dbReference type="NCBI Taxonomy" id="2569763"/>
    <lineage>
        <taxon>Bacteria</taxon>
        <taxon>Pseudomonadati</taxon>
        <taxon>Bacteroidota</taxon>
        <taxon>Chitinophagia</taxon>
        <taxon>Chitinophagales</taxon>
        <taxon>Chitinophagaceae</taxon>
        <taxon>Niastella</taxon>
    </lineage>
</organism>
<name>A0A4S8HVP0_9BACT</name>
<dbReference type="AlphaFoldDB" id="A0A4S8HVP0"/>
<evidence type="ECO:0000313" key="4">
    <source>
        <dbReference type="Proteomes" id="UP000306918"/>
    </source>
</evidence>
<dbReference type="EMBL" id="STFF01000003">
    <property type="protein sequence ID" value="THU39761.1"/>
    <property type="molecule type" value="Genomic_DNA"/>
</dbReference>
<dbReference type="PROSITE" id="PS50965">
    <property type="entry name" value="NERD"/>
    <property type="match status" value="1"/>
</dbReference>
<proteinExistence type="predicted"/>
<evidence type="ECO:0000259" key="1">
    <source>
        <dbReference type="PROSITE" id="PS50965"/>
    </source>
</evidence>
<dbReference type="InterPro" id="IPR011528">
    <property type="entry name" value="NERD"/>
</dbReference>
<keyword evidence="4" id="KW-1185">Reference proteome</keyword>
<dbReference type="Pfam" id="PF08378">
    <property type="entry name" value="NERD"/>
    <property type="match status" value="1"/>
</dbReference>
<evidence type="ECO:0000313" key="3">
    <source>
        <dbReference type="EMBL" id="THU39761.1"/>
    </source>
</evidence>
<dbReference type="OrthoDB" id="9813328at2"/>
<evidence type="ECO:0000313" key="2">
    <source>
        <dbReference type="EMBL" id="THU39758.1"/>
    </source>
</evidence>
<dbReference type="RefSeq" id="WP_136577890.1">
    <property type="nucleotide sequence ID" value="NZ_STFF01000003.1"/>
</dbReference>
<feature type="domain" description="NERD" evidence="1">
    <location>
        <begin position="188"/>
        <end position="300"/>
    </location>
</feature>
<dbReference type="EMBL" id="STFF01000003">
    <property type="protein sequence ID" value="THU39758.1"/>
    <property type="molecule type" value="Genomic_DNA"/>
</dbReference>
<comment type="caution">
    <text evidence="2">The sequence shown here is derived from an EMBL/GenBank/DDBJ whole genome shotgun (WGS) entry which is preliminary data.</text>
</comment>
<gene>
    <name evidence="2" type="ORF">FAM09_14810</name>
    <name evidence="3" type="ORF">FAM09_14830</name>
</gene>
<sequence>MCKVHNSVGCLTTVKTHLKRHNINGFNSLNEVISFQKNFPTLRQQIISDHEQMIEKEKVTLAAEISQLEIAIKTDKAHFENSFLSEIEEVKQKLISLSPSTGLNFIKRFVNYTKRRTYTKKLQDLEANLNNNVNYAIRELVGQHQVKINRNNYITMYFSNAVNESSLQMIKELEHKQRVIDEVKNSIYGALGEHKVVKELENLSDENVLINDFSLSFHPAIYNRQENDYIKSIQIDHLLVTPSGLFLIETKNWSEKSLKSLDLRSPVQQVKRTNFALFKTLTDNISSGRLRLQQHHWGDRKIPIRNLIVLTNSKPNDEFQYVKVLTVSELLNYIGYFKPIFTSAETQTIANYLLNLSD</sequence>
<protein>
    <submittedName>
        <fullName evidence="2">NERD domain-containing protein</fullName>
    </submittedName>
</protein>
<reference evidence="2 4" key="1">
    <citation type="submission" date="2019-04" db="EMBL/GenBank/DDBJ databases">
        <title>Niastella caeni sp. nov., isolated from activated sludge.</title>
        <authorList>
            <person name="Sheng M."/>
        </authorList>
    </citation>
    <scope>NUCLEOTIDE SEQUENCE [LARGE SCALE GENOMIC DNA]</scope>
    <source>
        <strain evidence="2 4">HX-2-15</strain>
    </source>
</reference>
<dbReference type="Proteomes" id="UP000306918">
    <property type="component" value="Unassembled WGS sequence"/>
</dbReference>
<accession>A0A4S8HVP0</accession>